<dbReference type="EMBL" id="HG322949">
    <property type="protein sequence ID" value="CDG81526.1"/>
    <property type="molecule type" value="Genomic_DNA"/>
</dbReference>
<dbReference type="OrthoDB" id="327621at2"/>
<accession>W0V0Y3</accession>
<evidence type="ECO:0000313" key="2">
    <source>
        <dbReference type="Proteomes" id="UP000027604"/>
    </source>
</evidence>
<name>W0V0Y3_9BURK</name>
<dbReference type="AlphaFoldDB" id="W0V0Y3"/>
<dbReference type="RefSeq" id="WP_144241418.1">
    <property type="nucleotide sequence ID" value="NZ_BCTH01000102.1"/>
</dbReference>
<organism evidence="1 2">
    <name type="scientific">Janthinobacterium agaricidamnosum NBRC 102515 = DSM 9628</name>
    <dbReference type="NCBI Taxonomy" id="1349767"/>
    <lineage>
        <taxon>Bacteria</taxon>
        <taxon>Pseudomonadati</taxon>
        <taxon>Pseudomonadota</taxon>
        <taxon>Betaproteobacteria</taxon>
        <taxon>Burkholderiales</taxon>
        <taxon>Oxalobacteraceae</taxon>
        <taxon>Janthinobacterium</taxon>
    </lineage>
</organism>
<evidence type="ECO:0000313" key="1">
    <source>
        <dbReference type="EMBL" id="CDG81526.1"/>
    </source>
</evidence>
<keyword evidence="2" id="KW-1185">Reference proteome</keyword>
<protein>
    <submittedName>
        <fullName evidence="1">Uncharacterized protein</fullName>
    </submittedName>
</protein>
<dbReference type="PATRIC" id="fig|1349767.4.peg.2576"/>
<dbReference type="HOGENOM" id="CLU_2316519_0_0_4"/>
<sequence length="99" mass="10732">MDVRLALYQLAHRHRLDAGASRQLQQLAGFEREPATLAYWLPRGLAVLGALASLLLALACLPQAPHWYDGGGARFAEFRVMPDGRALLVGLRGAALQAL</sequence>
<proteinExistence type="predicted"/>
<dbReference type="KEGG" id="jag:GJA_869"/>
<dbReference type="Proteomes" id="UP000027604">
    <property type="component" value="Chromosome I"/>
</dbReference>
<gene>
    <name evidence="1" type="ORF">GJA_869</name>
</gene>
<reference evidence="1 2" key="1">
    <citation type="journal article" date="2015" name="Genome Announc.">
        <title>Genome Sequence of Mushroom Soft-Rot Pathogen Janthinobacterium agaricidamnosum.</title>
        <authorList>
            <person name="Graupner K."/>
            <person name="Lackner G."/>
            <person name="Hertweck C."/>
        </authorList>
    </citation>
    <scope>NUCLEOTIDE SEQUENCE [LARGE SCALE GENOMIC DNA]</scope>
    <source>
        <strain evidence="2">NBRC 102515 / DSM 9628</strain>
    </source>
</reference>